<evidence type="ECO:0000313" key="2">
    <source>
        <dbReference type="Proteomes" id="UP001369082"/>
    </source>
</evidence>
<dbReference type="EMBL" id="JBAKAZ010000005">
    <property type="protein sequence ID" value="MEL0628439.1"/>
    <property type="molecule type" value="Genomic_DNA"/>
</dbReference>
<dbReference type="Pfam" id="PF12686">
    <property type="entry name" value="DUF3800"/>
    <property type="match status" value="1"/>
</dbReference>
<dbReference type="Proteomes" id="UP001369082">
    <property type="component" value="Unassembled WGS sequence"/>
</dbReference>
<dbReference type="InterPro" id="IPR024524">
    <property type="entry name" value="DUF3800"/>
</dbReference>
<protein>
    <submittedName>
        <fullName evidence="1">DUF3800 domain-containing protein</fullName>
    </submittedName>
</protein>
<sequence length="234" mass="27877">MTEKKVYKIFCDESCHLQHDGADIMVLGALHCTAEKAIQLNKHIKWLRHEHNYHNELKWTKLVTKQWPFYKALIDLVIDTDELRFKTTVVQQKNKLNHDQYNAGSHNNFYYKMFYYTLRDFLEVNGQYRIYLDYMDTLGGEKVAELCRVLQNSTNWHLDVDTFVIQSYEAQLIQICDLLIGAVSYQNRTDIEHSSEIKQKIVNYLQQRLGYPLNINTPPWEAKFNIFRFMPRSV</sequence>
<dbReference type="RefSeq" id="WP_341596391.1">
    <property type="nucleotide sequence ID" value="NZ_JBAKAZ010000005.1"/>
</dbReference>
<organism evidence="1 2">
    <name type="scientific">Psychromonas aquatilis</name>
    <dbReference type="NCBI Taxonomy" id="2005072"/>
    <lineage>
        <taxon>Bacteria</taxon>
        <taxon>Pseudomonadati</taxon>
        <taxon>Pseudomonadota</taxon>
        <taxon>Gammaproteobacteria</taxon>
        <taxon>Alteromonadales</taxon>
        <taxon>Psychromonadaceae</taxon>
        <taxon>Psychromonas</taxon>
    </lineage>
</organism>
<keyword evidence="2" id="KW-1185">Reference proteome</keyword>
<evidence type="ECO:0000313" key="1">
    <source>
        <dbReference type="EMBL" id="MEL0628439.1"/>
    </source>
</evidence>
<proteinExistence type="predicted"/>
<gene>
    <name evidence="1" type="ORF">V6256_02365</name>
</gene>
<reference evidence="1 2" key="1">
    <citation type="submission" date="2024-02" db="EMBL/GenBank/DDBJ databases">
        <title>Bacteria isolated from the canopy kelp, Nereocystis luetkeana.</title>
        <authorList>
            <person name="Pfister C.A."/>
            <person name="Younker I.T."/>
            <person name="Light S.H."/>
        </authorList>
    </citation>
    <scope>NUCLEOTIDE SEQUENCE [LARGE SCALE GENOMIC DNA]</scope>
    <source>
        <strain evidence="1 2">TI.1.05</strain>
    </source>
</reference>
<accession>A0ABU9GMG3</accession>
<comment type="caution">
    <text evidence="1">The sequence shown here is derived from an EMBL/GenBank/DDBJ whole genome shotgun (WGS) entry which is preliminary data.</text>
</comment>
<name>A0ABU9GMG3_9GAMM</name>